<comment type="caution">
    <text evidence="10">The sequence shown here is derived from an EMBL/GenBank/DDBJ whole genome shotgun (WGS) entry which is preliminary data.</text>
</comment>
<evidence type="ECO:0000259" key="9">
    <source>
        <dbReference type="PROSITE" id="PS50850"/>
    </source>
</evidence>
<dbReference type="InterPro" id="IPR020846">
    <property type="entry name" value="MFS_dom"/>
</dbReference>
<evidence type="ECO:0000313" key="10">
    <source>
        <dbReference type="EMBL" id="KAF2840948.1"/>
    </source>
</evidence>
<dbReference type="PROSITE" id="PS50850">
    <property type="entry name" value="MFS"/>
    <property type="match status" value="1"/>
</dbReference>
<comment type="similarity">
    <text evidence="2 7">Belongs to the major facilitator superfamily. Sugar transporter (TC 2.A.1.1) family.</text>
</comment>
<feature type="transmembrane region" description="Helical" evidence="8">
    <location>
        <begin position="386"/>
        <end position="405"/>
    </location>
</feature>
<feature type="transmembrane region" description="Helical" evidence="8">
    <location>
        <begin position="110"/>
        <end position="128"/>
    </location>
</feature>
<sequence length="532" mass="59633">MVGGGNILNQDGAADPIITRMVDEDTVPWWKKKNLRWLYLMLFPTCMGIEMTSGFDSQIINAVQLIPPWQTYFGTPGGSLKGIISASYNLGAICALPFIPLINDRFGRRWCIMFGSLVMVLGAFLQGFSNGVGMYIVARLLLGFGIPFCIIAGSCMIGEIAYPKERPILTSLFNASWFIGSIIAAGIAFGTQKIQSDWAWRIPSLLQIAPSAIQIILVFFIPESPRFLVSKDKHEEALAILIKYHAEGDESSEFARAEYAQIKTTIELDLELSKRSWMDMLSTSGMRKRVLIATFLGLFTQWSGNTLISYYLNDLLTLIGYTDPNVKGKINVGNTCWSLVNGVTIALLVRRFRRRSMYLTCTFALLSVYIGWTISTERFLATGDSGVAKLVIFWIFAYSPAYNIGYNALTYTYMVELFPYATRARGIAIFQFFGRGAGFFTTFVNPIGLEAIKWKWLLTYVCWLAFEIVVVFFLFPETSGRTLEELAFLFEDKALAEQATMAVEKQIHGGEEVVEKDGETRVEVAAEPKRMV</sequence>
<evidence type="ECO:0000256" key="1">
    <source>
        <dbReference type="ARBA" id="ARBA00004141"/>
    </source>
</evidence>
<comment type="subcellular location">
    <subcellularLocation>
        <location evidence="1">Membrane</location>
        <topology evidence="1">Multi-pass membrane protein</topology>
    </subcellularLocation>
</comment>
<dbReference type="InterPro" id="IPR005828">
    <property type="entry name" value="MFS_sugar_transport-like"/>
</dbReference>
<feature type="transmembrane region" description="Helical" evidence="8">
    <location>
        <begin position="356"/>
        <end position="374"/>
    </location>
</feature>
<evidence type="ECO:0000256" key="2">
    <source>
        <dbReference type="ARBA" id="ARBA00010992"/>
    </source>
</evidence>
<feature type="transmembrane region" description="Helical" evidence="8">
    <location>
        <begin position="290"/>
        <end position="312"/>
    </location>
</feature>
<dbReference type="SUPFAM" id="SSF103473">
    <property type="entry name" value="MFS general substrate transporter"/>
    <property type="match status" value="1"/>
</dbReference>
<dbReference type="AlphaFoldDB" id="A0A9P4SG26"/>
<feature type="transmembrane region" description="Helical" evidence="8">
    <location>
        <begin position="134"/>
        <end position="157"/>
    </location>
</feature>
<keyword evidence="11" id="KW-1185">Reference proteome</keyword>
<keyword evidence="4 8" id="KW-0812">Transmembrane</keyword>
<dbReference type="Proteomes" id="UP000799429">
    <property type="component" value="Unassembled WGS sequence"/>
</dbReference>
<feature type="transmembrane region" description="Helical" evidence="8">
    <location>
        <begin position="456"/>
        <end position="475"/>
    </location>
</feature>
<dbReference type="Gene3D" id="1.20.1250.20">
    <property type="entry name" value="MFS general substrate transporter like domains"/>
    <property type="match status" value="1"/>
</dbReference>
<name>A0A9P4SG26_9PEZI</name>
<keyword evidence="5 8" id="KW-1133">Transmembrane helix</keyword>
<dbReference type="GO" id="GO:0005351">
    <property type="term" value="F:carbohydrate:proton symporter activity"/>
    <property type="evidence" value="ECO:0007669"/>
    <property type="project" value="TreeGrafter"/>
</dbReference>
<dbReference type="Pfam" id="PF00083">
    <property type="entry name" value="Sugar_tr"/>
    <property type="match status" value="1"/>
</dbReference>
<evidence type="ECO:0000256" key="6">
    <source>
        <dbReference type="ARBA" id="ARBA00023136"/>
    </source>
</evidence>
<dbReference type="InterPro" id="IPR003663">
    <property type="entry name" value="Sugar/inositol_transpt"/>
</dbReference>
<evidence type="ECO:0000256" key="4">
    <source>
        <dbReference type="ARBA" id="ARBA00022692"/>
    </source>
</evidence>
<feature type="transmembrane region" description="Helical" evidence="8">
    <location>
        <begin position="37"/>
        <end position="60"/>
    </location>
</feature>
<reference evidence="10" key="1">
    <citation type="journal article" date="2020" name="Stud. Mycol.">
        <title>101 Dothideomycetes genomes: a test case for predicting lifestyles and emergence of pathogens.</title>
        <authorList>
            <person name="Haridas S."/>
            <person name="Albert R."/>
            <person name="Binder M."/>
            <person name="Bloem J."/>
            <person name="Labutti K."/>
            <person name="Salamov A."/>
            <person name="Andreopoulos B."/>
            <person name="Baker S."/>
            <person name="Barry K."/>
            <person name="Bills G."/>
            <person name="Bluhm B."/>
            <person name="Cannon C."/>
            <person name="Castanera R."/>
            <person name="Culley D."/>
            <person name="Daum C."/>
            <person name="Ezra D."/>
            <person name="Gonzalez J."/>
            <person name="Henrissat B."/>
            <person name="Kuo A."/>
            <person name="Liang C."/>
            <person name="Lipzen A."/>
            <person name="Lutzoni F."/>
            <person name="Magnuson J."/>
            <person name="Mondo S."/>
            <person name="Nolan M."/>
            <person name="Ohm R."/>
            <person name="Pangilinan J."/>
            <person name="Park H.-J."/>
            <person name="Ramirez L."/>
            <person name="Alfaro M."/>
            <person name="Sun H."/>
            <person name="Tritt A."/>
            <person name="Yoshinaga Y."/>
            <person name="Zwiers L.-H."/>
            <person name="Turgeon B."/>
            <person name="Goodwin S."/>
            <person name="Spatafora J."/>
            <person name="Crous P."/>
            <person name="Grigoriev I."/>
        </authorList>
    </citation>
    <scope>NUCLEOTIDE SEQUENCE</scope>
    <source>
        <strain evidence="10">CBS 101060</strain>
    </source>
</reference>
<dbReference type="PANTHER" id="PTHR48022:SF29">
    <property type="entry name" value="SUGAR TRANSPORTER, PUTATIVE (AFU_ORTHOLOGUE AFUA_6G14500)-RELATED"/>
    <property type="match status" value="1"/>
</dbReference>
<evidence type="ECO:0000256" key="3">
    <source>
        <dbReference type="ARBA" id="ARBA00022448"/>
    </source>
</evidence>
<feature type="transmembrane region" description="Helical" evidence="8">
    <location>
        <begin position="332"/>
        <end position="349"/>
    </location>
</feature>
<dbReference type="InterPro" id="IPR036259">
    <property type="entry name" value="MFS_trans_sf"/>
</dbReference>
<dbReference type="InterPro" id="IPR050360">
    <property type="entry name" value="MFS_Sugar_Transporters"/>
</dbReference>
<keyword evidence="6 8" id="KW-0472">Membrane</keyword>
<evidence type="ECO:0000313" key="11">
    <source>
        <dbReference type="Proteomes" id="UP000799429"/>
    </source>
</evidence>
<proteinExistence type="inferred from homology"/>
<dbReference type="OrthoDB" id="6133115at2759"/>
<evidence type="ECO:0000256" key="5">
    <source>
        <dbReference type="ARBA" id="ARBA00022989"/>
    </source>
</evidence>
<dbReference type="PANTHER" id="PTHR48022">
    <property type="entry name" value="PLASTIDIC GLUCOSE TRANSPORTER 4"/>
    <property type="match status" value="1"/>
</dbReference>
<dbReference type="FunFam" id="1.20.1250.20:FF:000117">
    <property type="entry name" value="MFS hexose transporter"/>
    <property type="match status" value="1"/>
</dbReference>
<organism evidence="10 11">
    <name type="scientific">Patellaria atrata CBS 101060</name>
    <dbReference type="NCBI Taxonomy" id="1346257"/>
    <lineage>
        <taxon>Eukaryota</taxon>
        <taxon>Fungi</taxon>
        <taxon>Dikarya</taxon>
        <taxon>Ascomycota</taxon>
        <taxon>Pezizomycotina</taxon>
        <taxon>Dothideomycetes</taxon>
        <taxon>Dothideomycetes incertae sedis</taxon>
        <taxon>Patellariales</taxon>
        <taxon>Patellariaceae</taxon>
        <taxon>Patellaria</taxon>
    </lineage>
</organism>
<dbReference type="GO" id="GO:0016020">
    <property type="term" value="C:membrane"/>
    <property type="evidence" value="ECO:0007669"/>
    <property type="project" value="UniProtKB-SubCell"/>
</dbReference>
<dbReference type="EMBL" id="MU006092">
    <property type="protein sequence ID" value="KAF2840948.1"/>
    <property type="molecule type" value="Genomic_DNA"/>
</dbReference>
<feature type="transmembrane region" description="Helical" evidence="8">
    <location>
        <begin position="169"/>
        <end position="190"/>
    </location>
</feature>
<protein>
    <submittedName>
        <fullName evidence="10">General substrate transporter</fullName>
    </submittedName>
</protein>
<feature type="transmembrane region" description="Helical" evidence="8">
    <location>
        <begin position="202"/>
        <end position="221"/>
    </location>
</feature>
<evidence type="ECO:0000256" key="8">
    <source>
        <dbReference type="SAM" id="Phobius"/>
    </source>
</evidence>
<evidence type="ECO:0000256" key="7">
    <source>
        <dbReference type="RuleBase" id="RU003346"/>
    </source>
</evidence>
<feature type="domain" description="Major facilitator superfamily (MFS) profile" evidence="9">
    <location>
        <begin position="42"/>
        <end position="479"/>
    </location>
</feature>
<keyword evidence="3 7" id="KW-0813">Transport</keyword>
<feature type="transmembrane region" description="Helical" evidence="8">
    <location>
        <begin position="80"/>
        <end position="103"/>
    </location>
</feature>
<accession>A0A9P4SG26</accession>
<feature type="transmembrane region" description="Helical" evidence="8">
    <location>
        <begin position="426"/>
        <end position="444"/>
    </location>
</feature>
<dbReference type="NCBIfam" id="TIGR00879">
    <property type="entry name" value="SP"/>
    <property type="match status" value="1"/>
</dbReference>
<gene>
    <name evidence="10" type="ORF">M501DRAFT_1014937</name>
</gene>